<protein>
    <recommendedName>
        <fullName evidence="2">Endonuclease/exonuclease/phosphatase</fullName>
    </recommendedName>
</protein>
<reference evidence="1" key="1">
    <citation type="submission" date="2013-05" db="EMBL/GenBank/DDBJ databases">
        <title>The Mitochondrial Genome of the medicinal plant Salvia miltiorrhiza.</title>
        <authorList>
            <person name="Qian J."/>
        </authorList>
    </citation>
    <scope>NUCLEOTIDE SEQUENCE</scope>
</reference>
<dbReference type="KEGG" id="smil:18126397"/>
<sequence length="117" mass="13105">MKPQVIHSFITCKVSSLSFHVSFVYGFHSIVSRRPLWNNLMETTELHSTPWLLVGDFNSLLRIDEKWFGAEVSAYEVNDFMDCCQYIISDSLICNLSGGFSLGATTECGVSWIGPCA</sequence>
<dbReference type="InterPro" id="IPR036691">
    <property type="entry name" value="Endo/exonu/phosph_ase_sf"/>
</dbReference>
<gene>
    <name evidence="1" type="primary">orf117b</name>
    <name evidence="1" type="ORF">Salmi_Mp122</name>
</gene>
<evidence type="ECO:0000313" key="1">
    <source>
        <dbReference type="EMBL" id="AGU16650.1"/>
    </source>
</evidence>
<dbReference type="AlphaFoldDB" id="V9P4T7"/>
<geneLocation type="mitochondrion" evidence="1"/>
<evidence type="ECO:0008006" key="2">
    <source>
        <dbReference type="Google" id="ProtNLM"/>
    </source>
</evidence>
<dbReference type="RefSeq" id="YP_008992389.1">
    <property type="nucleotide sequence ID" value="NC_023209.1"/>
</dbReference>
<dbReference type="OrthoDB" id="1748181at2759"/>
<proteinExistence type="predicted"/>
<keyword evidence="1" id="KW-0496">Mitochondrion</keyword>
<accession>V9P4T7</accession>
<dbReference type="GeneID" id="18126397"/>
<name>V9P4T7_SALMI</name>
<dbReference type="SUPFAM" id="SSF56219">
    <property type="entry name" value="DNase I-like"/>
    <property type="match status" value="1"/>
</dbReference>
<dbReference type="EMBL" id="KF177345">
    <property type="protein sequence ID" value="AGU16650.1"/>
    <property type="molecule type" value="Genomic_DNA"/>
</dbReference>
<organism evidence="1">
    <name type="scientific">Salvia miltiorrhiza</name>
    <name type="common">Chinese sage</name>
    <dbReference type="NCBI Taxonomy" id="226208"/>
    <lineage>
        <taxon>Eukaryota</taxon>
        <taxon>Viridiplantae</taxon>
        <taxon>Streptophyta</taxon>
        <taxon>Embryophyta</taxon>
        <taxon>Tracheophyta</taxon>
        <taxon>Spermatophyta</taxon>
        <taxon>Magnoliopsida</taxon>
        <taxon>eudicotyledons</taxon>
        <taxon>Gunneridae</taxon>
        <taxon>Pentapetalae</taxon>
        <taxon>asterids</taxon>
        <taxon>lamiids</taxon>
        <taxon>Lamiales</taxon>
        <taxon>Lamiaceae</taxon>
        <taxon>Nepetoideae</taxon>
        <taxon>Mentheae</taxon>
        <taxon>Salviinae</taxon>
        <taxon>Salvia</taxon>
        <taxon>Salvia incertae sedis</taxon>
    </lineage>
</organism>